<name>A0ABU4UFC8_9GAMM</name>
<keyword evidence="3" id="KW-1185">Reference proteome</keyword>
<dbReference type="Proteomes" id="UP001284537">
    <property type="component" value="Unassembled WGS sequence"/>
</dbReference>
<sequence>MAIIFGLTFVVVGLMGFVENPIASESGFFQANWAHNQVHLITGVVFLLGVIIIQAKKNALCFIQGIFMAWWPY</sequence>
<evidence type="ECO:0000256" key="1">
    <source>
        <dbReference type="SAM" id="Phobius"/>
    </source>
</evidence>
<dbReference type="EMBL" id="JAXARY010000010">
    <property type="protein sequence ID" value="MDX8128049.1"/>
    <property type="molecule type" value="Genomic_DNA"/>
</dbReference>
<accession>A0ABU4UFC8</accession>
<gene>
    <name evidence="2" type="ORF">QLH52_12210</name>
</gene>
<reference evidence="2 3" key="1">
    <citation type="submission" date="2023-11" db="EMBL/GenBank/DDBJ databases">
        <authorList>
            <person name="Ouyang M.-Y."/>
        </authorList>
    </citation>
    <scope>NUCLEOTIDE SEQUENCE [LARGE SCALE GENOMIC DNA]</scope>
    <source>
        <strain evidence="2 3">OY6</strain>
    </source>
</reference>
<keyword evidence="1" id="KW-0812">Transmembrane</keyword>
<comment type="caution">
    <text evidence="2">The sequence shown here is derived from an EMBL/GenBank/DDBJ whole genome shotgun (WGS) entry which is preliminary data.</text>
</comment>
<protein>
    <recommendedName>
        <fullName evidence="4">DUF4383 domain-containing protein</fullName>
    </recommendedName>
</protein>
<organism evidence="2 3">
    <name type="scientific">Methylomonas defluvii</name>
    <dbReference type="NCBI Taxonomy" id="3045149"/>
    <lineage>
        <taxon>Bacteria</taxon>
        <taxon>Pseudomonadati</taxon>
        <taxon>Pseudomonadota</taxon>
        <taxon>Gammaproteobacteria</taxon>
        <taxon>Methylococcales</taxon>
        <taxon>Methylococcaceae</taxon>
        <taxon>Methylomonas</taxon>
    </lineage>
</organism>
<feature type="transmembrane region" description="Helical" evidence="1">
    <location>
        <begin position="34"/>
        <end position="53"/>
    </location>
</feature>
<dbReference type="RefSeq" id="WP_026603656.1">
    <property type="nucleotide sequence ID" value="NZ_JAXARY010000010.1"/>
</dbReference>
<proteinExistence type="predicted"/>
<evidence type="ECO:0000313" key="3">
    <source>
        <dbReference type="Proteomes" id="UP001284537"/>
    </source>
</evidence>
<evidence type="ECO:0008006" key="4">
    <source>
        <dbReference type="Google" id="ProtNLM"/>
    </source>
</evidence>
<keyword evidence="1" id="KW-0472">Membrane</keyword>
<keyword evidence="1" id="KW-1133">Transmembrane helix</keyword>
<evidence type="ECO:0000313" key="2">
    <source>
        <dbReference type="EMBL" id="MDX8128049.1"/>
    </source>
</evidence>